<evidence type="ECO:0000256" key="1">
    <source>
        <dbReference type="ARBA" id="ARBA00005695"/>
    </source>
</evidence>
<comment type="caution">
    <text evidence="5">The sequence shown here is derived from an EMBL/GenBank/DDBJ whole genome shotgun (WGS) entry which is preliminary data.</text>
</comment>
<dbReference type="Gene3D" id="3.40.190.10">
    <property type="entry name" value="Periplasmic binding protein-like II"/>
    <property type="match status" value="1"/>
</dbReference>
<dbReference type="PANTHER" id="PTHR30290">
    <property type="entry name" value="PERIPLASMIC BINDING COMPONENT OF ABC TRANSPORTER"/>
    <property type="match status" value="1"/>
</dbReference>
<sequence>MPSGTDPAAGGPSGRAGRSRRSFLTLLGLGGVTSLAGCNAPGSVGGTTDGSADAGDGSGLERPQYVEGTATGAQTLNFLSVDDTPSANRVELALDGAYAITPEQEIFPLWADISTDEGRVYTVELRENLEWGAGHGRMTAEDWVYMITEVFQADPNWAGFPNASDWRRGGEPIPVEKTGTRSFEIRLPSVDPAFPLRPIMWGAFCMPKGIIERYRPDEDQEGLQRDEEVQTLAYAGNLGPYRFERWDRESAFVAVRNDDYYLREADDVPEEWRGAPYFDSYSYEVVPEESSRLSALRSGELTAADVPETRVEQLEGLDDVDVRVFPQAYMTSLIYNQRANGSFYEAFREPAVRRALAHAVDKRSIVDDVLRGYATVAHTFQPTFSKWYADDEVTEYGVGDAYSHERARELLASNLGPTPYRYDGDRVVDEAGEQVTLDLIFAQGSQAVETTAQVVAQEYDAIGLDVELSGKQYGTLVEHHLYNSWQGDGEPPWEAGPYNGGPREESVSQEPWDLVLGVTFNTYPRTPSAIRGFTAERGGINFYGYVPETDFASLFETATSTVEEEARRETFAEIFGALSEEQPFNFLNMGVEIVGYDSAVAGPEEVFGYTWDKNTWRLGSS</sequence>
<accession>A0ABD6CIE8</accession>
<reference evidence="5 6" key="1">
    <citation type="journal article" date="2019" name="Int. J. Syst. Evol. Microbiol.">
        <title>The Global Catalogue of Microorganisms (GCM) 10K type strain sequencing project: providing services to taxonomists for standard genome sequencing and annotation.</title>
        <authorList>
            <consortium name="The Broad Institute Genomics Platform"/>
            <consortium name="The Broad Institute Genome Sequencing Center for Infectious Disease"/>
            <person name="Wu L."/>
            <person name="Ma J."/>
        </authorList>
    </citation>
    <scope>NUCLEOTIDE SEQUENCE [LARGE SCALE GENOMIC DNA]</scope>
    <source>
        <strain evidence="5 6">CGMCC 1.12121</strain>
    </source>
</reference>
<dbReference type="InterPro" id="IPR000914">
    <property type="entry name" value="SBP_5_dom"/>
</dbReference>
<comment type="similarity">
    <text evidence="1">Belongs to the bacterial solute-binding protein 5 family.</text>
</comment>
<dbReference type="PIRSF" id="PIRSF002741">
    <property type="entry name" value="MppA"/>
    <property type="match status" value="1"/>
</dbReference>
<keyword evidence="2" id="KW-0813">Transport</keyword>
<dbReference type="SUPFAM" id="SSF53850">
    <property type="entry name" value="Periplasmic binding protein-like II"/>
    <property type="match status" value="1"/>
</dbReference>
<organism evidence="5 6">
    <name type="scientific">Halobellus rarus</name>
    <dbReference type="NCBI Taxonomy" id="1126237"/>
    <lineage>
        <taxon>Archaea</taxon>
        <taxon>Methanobacteriati</taxon>
        <taxon>Methanobacteriota</taxon>
        <taxon>Stenosarchaea group</taxon>
        <taxon>Halobacteria</taxon>
        <taxon>Halobacteriales</taxon>
        <taxon>Haloferacaceae</taxon>
        <taxon>Halobellus</taxon>
    </lineage>
</organism>
<keyword evidence="6" id="KW-1185">Reference proteome</keyword>
<name>A0ABD6CIE8_9EURY</name>
<evidence type="ECO:0000313" key="5">
    <source>
        <dbReference type="EMBL" id="MFD1597627.1"/>
    </source>
</evidence>
<dbReference type="InterPro" id="IPR006311">
    <property type="entry name" value="TAT_signal"/>
</dbReference>
<protein>
    <submittedName>
        <fullName evidence="5">ABC transporter substrate-binding protein</fullName>
    </submittedName>
</protein>
<dbReference type="RefSeq" id="WP_390276565.1">
    <property type="nucleotide sequence ID" value="NZ_JBHUDK010000002.1"/>
</dbReference>
<evidence type="ECO:0000256" key="3">
    <source>
        <dbReference type="ARBA" id="ARBA00022729"/>
    </source>
</evidence>
<keyword evidence="3" id="KW-0732">Signal</keyword>
<dbReference type="InterPro" id="IPR030678">
    <property type="entry name" value="Peptide/Ni-bd"/>
</dbReference>
<dbReference type="AlphaFoldDB" id="A0ABD6CIE8"/>
<proteinExistence type="inferred from homology"/>
<gene>
    <name evidence="5" type="ORF">ACFSBX_01445</name>
</gene>
<dbReference type="CDD" id="cd00995">
    <property type="entry name" value="PBP2_NikA_DppA_OppA_like"/>
    <property type="match status" value="1"/>
</dbReference>
<dbReference type="GO" id="GO:0042597">
    <property type="term" value="C:periplasmic space"/>
    <property type="evidence" value="ECO:0007669"/>
    <property type="project" value="UniProtKB-ARBA"/>
</dbReference>
<evidence type="ECO:0000259" key="4">
    <source>
        <dbReference type="Pfam" id="PF00496"/>
    </source>
</evidence>
<dbReference type="Gene3D" id="3.10.105.10">
    <property type="entry name" value="Dipeptide-binding Protein, Domain 3"/>
    <property type="match status" value="1"/>
</dbReference>
<dbReference type="Proteomes" id="UP001597085">
    <property type="component" value="Unassembled WGS sequence"/>
</dbReference>
<dbReference type="EMBL" id="JBHUDK010000002">
    <property type="protein sequence ID" value="MFD1597627.1"/>
    <property type="molecule type" value="Genomic_DNA"/>
</dbReference>
<dbReference type="InterPro" id="IPR039424">
    <property type="entry name" value="SBP_5"/>
</dbReference>
<dbReference type="PROSITE" id="PS51318">
    <property type="entry name" value="TAT"/>
    <property type="match status" value="1"/>
</dbReference>
<feature type="domain" description="Solute-binding protein family 5" evidence="4">
    <location>
        <begin position="115"/>
        <end position="534"/>
    </location>
</feature>
<evidence type="ECO:0000256" key="2">
    <source>
        <dbReference type="ARBA" id="ARBA00022448"/>
    </source>
</evidence>
<dbReference type="PANTHER" id="PTHR30290:SF9">
    <property type="entry name" value="OLIGOPEPTIDE-BINDING PROTEIN APPA"/>
    <property type="match status" value="1"/>
</dbReference>
<evidence type="ECO:0000313" key="6">
    <source>
        <dbReference type="Proteomes" id="UP001597085"/>
    </source>
</evidence>
<dbReference type="Pfam" id="PF00496">
    <property type="entry name" value="SBP_bac_5"/>
    <property type="match status" value="1"/>
</dbReference>